<name>A0A6C0H823_9ZZZZ</name>
<organism evidence="1">
    <name type="scientific">viral metagenome</name>
    <dbReference type="NCBI Taxonomy" id="1070528"/>
    <lineage>
        <taxon>unclassified sequences</taxon>
        <taxon>metagenomes</taxon>
        <taxon>organismal metagenomes</taxon>
    </lineage>
</organism>
<dbReference type="AlphaFoldDB" id="A0A6C0H823"/>
<evidence type="ECO:0000313" key="1">
    <source>
        <dbReference type="EMBL" id="QHT76732.1"/>
    </source>
</evidence>
<reference evidence="1" key="1">
    <citation type="journal article" date="2020" name="Nature">
        <title>Giant virus diversity and host interactions through global metagenomics.</title>
        <authorList>
            <person name="Schulz F."/>
            <person name="Roux S."/>
            <person name="Paez-Espino D."/>
            <person name="Jungbluth S."/>
            <person name="Walsh D.A."/>
            <person name="Denef V.J."/>
            <person name="McMahon K.D."/>
            <person name="Konstantinidis K.T."/>
            <person name="Eloe-Fadrosh E.A."/>
            <person name="Kyrpides N.C."/>
            <person name="Woyke T."/>
        </authorList>
    </citation>
    <scope>NUCLEOTIDE SEQUENCE</scope>
    <source>
        <strain evidence="1">GVMAG-M-3300023179-82</strain>
    </source>
</reference>
<proteinExistence type="predicted"/>
<accession>A0A6C0H823</accession>
<protein>
    <submittedName>
        <fullName evidence="1">Uncharacterized protein</fullName>
    </submittedName>
</protein>
<dbReference type="EMBL" id="MN739900">
    <property type="protein sequence ID" value="QHT76732.1"/>
    <property type="molecule type" value="Genomic_DNA"/>
</dbReference>
<sequence length="35" mass="4491">MDMFISVYFKIKNAYIYYHLYKIINFNNICFHYFI</sequence>